<evidence type="ECO:0000256" key="1">
    <source>
        <dbReference type="ARBA" id="ARBA00004651"/>
    </source>
</evidence>
<comment type="subcellular location">
    <subcellularLocation>
        <location evidence="1">Cell membrane</location>
        <topology evidence="1">Multi-pass membrane protein</topology>
    </subcellularLocation>
</comment>
<protein>
    <submittedName>
        <fullName evidence="7">Polysaccharide biosynthesis protein</fullName>
    </submittedName>
</protein>
<feature type="transmembrane region" description="Helical" evidence="6">
    <location>
        <begin position="120"/>
        <end position="141"/>
    </location>
</feature>
<feature type="transmembrane region" description="Helical" evidence="6">
    <location>
        <begin position="187"/>
        <end position="210"/>
    </location>
</feature>
<dbReference type="GO" id="GO:0005886">
    <property type="term" value="C:plasma membrane"/>
    <property type="evidence" value="ECO:0007669"/>
    <property type="project" value="UniProtKB-SubCell"/>
</dbReference>
<evidence type="ECO:0000313" key="8">
    <source>
        <dbReference type="Proteomes" id="UP000274578"/>
    </source>
</evidence>
<dbReference type="AlphaFoldDB" id="A0A448L3T5"/>
<feature type="transmembrane region" description="Helical" evidence="6">
    <location>
        <begin position="460"/>
        <end position="479"/>
    </location>
</feature>
<evidence type="ECO:0000256" key="6">
    <source>
        <dbReference type="SAM" id="Phobius"/>
    </source>
</evidence>
<dbReference type="EMBL" id="LR134384">
    <property type="protein sequence ID" value="VEH14625.1"/>
    <property type="molecule type" value="Genomic_DNA"/>
</dbReference>
<feature type="transmembrane region" description="Helical" evidence="6">
    <location>
        <begin position="313"/>
        <end position="333"/>
    </location>
</feature>
<name>A0A448L3T5_9BACT</name>
<sequence length="497" mass="56348">MANLKSLAKDTAIYGLSSIAARFVGYLLVPIETAKFNAAGGQYGIITNIYAYVALLIILLTYGMETTFFRFMNRQGEQAEKVYATALRMVAFTSVLFIAFVALFLTPISDAIGYPDHHEFIMIMASCVAVDAFICIPLAYLRHAHRPIKFVCLRMISIVVNIVGVLLYLVVLPYFRLNPFGIYDANFSLNVVWVFWIELAGSILTLFFLGKELRGFRNPFDKATCKRMLKYTWPLLVMGLVGQLNQTVSQIIFPWMYDGSAQDARTQLGIYGACIKLAMIMVLITQAFRYAYEPFVFSQTKDQNNKETYAKAMKFYIIFTLLAFLCVIGYMDVLRYIVGKSYWEGLQIIPIVMAAEIMFGIFFNLSFWYKLIDKTIWGAYFSGIGAVILIGVDLLLIPKFSYWACAWAGFASYAISMVLSYAFGQKYYPIRYPLKDIAIYTLIAIFLFALISVSNARLPMFAALAVNTLLIICFAMVIVKRDLSLSSLVKIKNKFKR</sequence>
<dbReference type="PANTHER" id="PTHR30250">
    <property type="entry name" value="PST FAMILY PREDICTED COLANIC ACID TRANSPORTER"/>
    <property type="match status" value="1"/>
</dbReference>
<feature type="transmembrane region" description="Helical" evidence="6">
    <location>
        <begin position="345"/>
        <end position="365"/>
    </location>
</feature>
<keyword evidence="3 6" id="KW-0812">Transmembrane</keyword>
<feature type="transmembrane region" description="Helical" evidence="6">
    <location>
        <begin position="12"/>
        <end position="31"/>
    </location>
</feature>
<evidence type="ECO:0000256" key="4">
    <source>
        <dbReference type="ARBA" id="ARBA00022989"/>
    </source>
</evidence>
<dbReference type="InterPro" id="IPR050833">
    <property type="entry name" value="Poly_Biosynth_Transport"/>
</dbReference>
<dbReference type="PANTHER" id="PTHR30250:SF11">
    <property type="entry name" value="O-ANTIGEN TRANSPORTER-RELATED"/>
    <property type="match status" value="1"/>
</dbReference>
<gene>
    <name evidence="7" type="ORF">NCTC13071_00602</name>
</gene>
<feature type="transmembrane region" description="Helical" evidence="6">
    <location>
        <begin position="401"/>
        <end position="424"/>
    </location>
</feature>
<keyword evidence="4 6" id="KW-1133">Transmembrane helix</keyword>
<dbReference type="Pfam" id="PF01943">
    <property type="entry name" value="Polysacc_synt"/>
    <property type="match status" value="1"/>
</dbReference>
<feature type="transmembrane region" description="Helical" evidence="6">
    <location>
        <begin position="268"/>
        <end position="292"/>
    </location>
</feature>
<evidence type="ECO:0000256" key="2">
    <source>
        <dbReference type="ARBA" id="ARBA00022475"/>
    </source>
</evidence>
<dbReference type="KEGG" id="poc:NCTC13071_00602"/>
<keyword evidence="5 6" id="KW-0472">Membrane</keyword>
<feature type="transmembrane region" description="Helical" evidence="6">
    <location>
        <begin position="377"/>
        <end position="395"/>
    </location>
</feature>
<evidence type="ECO:0000256" key="5">
    <source>
        <dbReference type="ARBA" id="ARBA00023136"/>
    </source>
</evidence>
<feature type="transmembrane region" description="Helical" evidence="6">
    <location>
        <begin position="153"/>
        <end position="175"/>
    </location>
</feature>
<reference evidence="7 8" key="1">
    <citation type="submission" date="2018-12" db="EMBL/GenBank/DDBJ databases">
        <authorList>
            <consortium name="Pathogen Informatics"/>
        </authorList>
    </citation>
    <scope>NUCLEOTIDE SEQUENCE [LARGE SCALE GENOMIC DNA]</scope>
    <source>
        <strain evidence="7 8">NCTC13071</strain>
    </source>
</reference>
<proteinExistence type="predicted"/>
<feature type="transmembrane region" description="Helical" evidence="6">
    <location>
        <begin position="231"/>
        <end position="256"/>
    </location>
</feature>
<evidence type="ECO:0000256" key="3">
    <source>
        <dbReference type="ARBA" id="ARBA00022692"/>
    </source>
</evidence>
<evidence type="ECO:0000313" key="7">
    <source>
        <dbReference type="EMBL" id="VEH14625.1"/>
    </source>
</evidence>
<dbReference type="RefSeq" id="WP_018920661.1">
    <property type="nucleotide sequence ID" value="NZ_LR134384.1"/>
</dbReference>
<dbReference type="InterPro" id="IPR002797">
    <property type="entry name" value="Polysacc_synth"/>
</dbReference>
<feature type="transmembrane region" description="Helical" evidence="6">
    <location>
        <begin position="436"/>
        <end position="454"/>
    </location>
</feature>
<organism evidence="7 8">
    <name type="scientific">Segatella oris</name>
    <dbReference type="NCBI Taxonomy" id="28135"/>
    <lineage>
        <taxon>Bacteria</taxon>
        <taxon>Pseudomonadati</taxon>
        <taxon>Bacteroidota</taxon>
        <taxon>Bacteroidia</taxon>
        <taxon>Bacteroidales</taxon>
        <taxon>Prevotellaceae</taxon>
        <taxon>Segatella</taxon>
    </lineage>
</organism>
<dbReference type="Proteomes" id="UP000274578">
    <property type="component" value="Chromosome 1"/>
</dbReference>
<dbReference type="GeneID" id="85011500"/>
<feature type="transmembrane region" description="Helical" evidence="6">
    <location>
        <begin position="85"/>
        <end position="108"/>
    </location>
</feature>
<accession>A0A448L3T5</accession>
<feature type="transmembrane region" description="Helical" evidence="6">
    <location>
        <begin position="43"/>
        <end position="64"/>
    </location>
</feature>
<keyword evidence="2" id="KW-1003">Cell membrane</keyword>